<feature type="compositionally biased region" description="Low complexity" evidence="6">
    <location>
        <begin position="288"/>
        <end position="300"/>
    </location>
</feature>
<keyword evidence="1" id="KW-0343">GTPase activation</keyword>
<dbReference type="GO" id="GO:0007165">
    <property type="term" value="P:signal transduction"/>
    <property type="evidence" value="ECO:0007669"/>
    <property type="project" value="InterPro"/>
</dbReference>
<dbReference type="InterPro" id="IPR000198">
    <property type="entry name" value="RhoGAP_dom"/>
</dbReference>
<dbReference type="SMART" id="SM00132">
    <property type="entry name" value="LIM"/>
    <property type="match status" value="2"/>
</dbReference>
<evidence type="ECO:0000256" key="2">
    <source>
        <dbReference type="ARBA" id="ARBA00022723"/>
    </source>
</evidence>
<evidence type="ECO:0000259" key="8">
    <source>
        <dbReference type="PROSITE" id="PS50238"/>
    </source>
</evidence>
<gene>
    <name evidence="9" type="ORF">CYBJADRAFT_165491</name>
</gene>
<keyword evidence="2 4" id="KW-0479">Metal-binding</keyword>
<feature type="compositionally biased region" description="Basic residues" evidence="6">
    <location>
        <begin position="517"/>
        <end position="536"/>
    </location>
</feature>
<dbReference type="InterPro" id="IPR050729">
    <property type="entry name" value="Rho-GAP"/>
</dbReference>
<feature type="compositionally biased region" description="Pro residues" evidence="6">
    <location>
        <begin position="313"/>
        <end position="325"/>
    </location>
</feature>
<feature type="region of interest" description="Disordered" evidence="6">
    <location>
        <begin position="389"/>
        <end position="469"/>
    </location>
</feature>
<evidence type="ECO:0000256" key="6">
    <source>
        <dbReference type="SAM" id="MobiDB-lite"/>
    </source>
</evidence>
<dbReference type="GO" id="GO:0005096">
    <property type="term" value="F:GTPase activator activity"/>
    <property type="evidence" value="ECO:0007669"/>
    <property type="project" value="UniProtKB-KW"/>
</dbReference>
<feature type="domain" description="LIM zinc-binding" evidence="7">
    <location>
        <begin position="18"/>
        <end position="80"/>
    </location>
</feature>
<dbReference type="PROSITE" id="PS50023">
    <property type="entry name" value="LIM_DOMAIN_2"/>
    <property type="match status" value="1"/>
</dbReference>
<dbReference type="Pfam" id="PF00412">
    <property type="entry name" value="LIM"/>
    <property type="match status" value="1"/>
</dbReference>
<evidence type="ECO:0000256" key="4">
    <source>
        <dbReference type="PROSITE-ProRule" id="PRU00125"/>
    </source>
</evidence>
<feature type="domain" description="Rho-GAP" evidence="8">
    <location>
        <begin position="758"/>
        <end position="952"/>
    </location>
</feature>
<dbReference type="STRING" id="983966.A0A1E4S9I5"/>
<proteinExistence type="predicted"/>
<dbReference type="GO" id="GO:0005938">
    <property type="term" value="C:cell cortex"/>
    <property type="evidence" value="ECO:0007669"/>
    <property type="project" value="UniProtKB-ARBA"/>
</dbReference>
<accession>A0A1E4S9I5</accession>
<feature type="coiled-coil region" evidence="5">
    <location>
        <begin position="554"/>
        <end position="588"/>
    </location>
</feature>
<reference evidence="9 10" key="1">
    <citation type="journal article" date="2016" name="Proc. Natl. Acad. Sci. U.S.A.">
        <title>Comparative genomics of biotechnologically important yeasts.</title>
        <authorList>
            <person name="Riley R."/>
            <person name="Haridas S."/>
            <person name="Wolfe K.H."/>
            <person name="Lopes M.R."/>
            <person name="Hittinger C.T."/>
            <person name="Goeker M."/>
            <person name="Salamov A.A."/>
            <person name="Wisecaver J.H."/>
            <person name="Long T.M."/>
            <person name="Calvey C.H."/>
            <person name="Aerts A.L."/>
            <person name="Barry K.W."/>
            <person name="Choi C."/>
            <person name="Clum A."/>
            <person name="Coughlan A.Y."/>
            <person name="Deshpande S."/>
            <person name="Douglass A.P."/>
            <person name="Hanson S.J."/>
            <person name="Klenk H.-P."/>
            <person name="LaButti K.M."/>
            <person name="Lapidus A."/>
            <person name="Lindquist E.A."/>
            <person name="Lipzen A.M."/>
            <person name="Meier-Kolthoff J.P."/>
            <person name="Ohm R.A."/>
            <person name="Otillar R.P."/>
            <person name="Pangilinan J.L."/>
            <person name="Peng Y."/>
            <person name="Rokas A."/>
            <person name="Rosa C.A."/>
            <person name="Scheuner C."/>
            <person name="Sibirny A.A."/>
            <person name="Slot J.C."/>
            <person name="Stielow J.B."/>
            <person name="Sun H."/>
            <person name="Kurtzman C.P."/>
            <person name="Blackwell M."/>
            <person name="Grigoriev I.V."/>
            <person name="Jeffries T.W."/>
        </authorList>
    </citation>
    <scope>NUCLEOTIDE SEQUENCE [LARGE SCALE GENOMIC DNA]</scope>
    <source>
        <strain evidence="10">ATCC 18201 / CBS 1600 / BCRC 20928 / JCM 3617 / NBRC 0987 / NRRL Y-1542</strain>
    </source>
</reference>
<dbReference type="PANTHER" id="PTHR23176">
    <property type="entry name" value="RHO/RAC/CDC GTPASE-ACTIVATING PROTEIN"/>
    <property type="match status" value="1"/>
</dbReference>
<feature type="compositionally biased region" description="Polar residues" evidence="6">
    <location>
        <begin position="228"/>
        <end position="238"/>
    </location>
</feature>
<keyword evidence="10" id="KW-1185">Reference proteome</keyword>
<feature type="compositionally biased region" description="Low complexity" evidence="6">
    <location>
        <begin position="431"/>
        <end position="442"/>
    </location>
</feature>
<dbReference type="SMART" id="SM00324">
    <property type="entry name" value="RhoGAP"/>
    <property type="match status" value="1"/>
</dbReference>
<dbReference type="OrthoDB" id="3980768at2759"/>
<feature type="compositionally biased region" description="Polar residues" evidence="6">
    <location>
        <begin position="148"/>
        <end position="159"/>
    </location>
</feature>
<dbReference type="RefSeq" id="XP_020073200.1">
    <property type="nucleotide sequence ID" value="XM_020214066.1"/>
</dbReference>
<feature type="region of interest" description="Disordered" evidence="6">
    <location>
        <begin position="135"/>
        <end position="162"/>
    </location>
</feature>
<evidence type="ECO:0000256" key="5">
    <source>
        <dbReference type="SAM" id="Coils"/>
    </source>
</evidence>
<dbReference type="Proteomes" id="UP000094389">
    <property type="component" value="Unassembled WGS sequence"/>
</dbReference>
<keyword evidence="3 4" id="KW-0862">Zinc</keyword>
<evidence type="ECO:0000256" key="3">
    <source>
        <dbReference type="ARBA" id="ARBA00022833"/>
    </source>
</evidence>
<evidence type="ECO:0000259" key="7">
    <source>
        <dbReference type="PROSITE" id="PS50023"/>
    </source>
</evidence>
<dbReference type="Gene3D" id="1.10.555.10">
    <property type="entry name" value="Rho GTPase activation protein"/>
    <property type="match status" value="1"/>
</dbReference>
<evidence type="ECO:0000313" key="10">
    <source>
        <dbReference type="Proteomes" id="UP000094389"/>
    </source>
</evidence>
<dbReference type="PROSITE" id="PS00478">
    <property type="entry name" value="LIM_DOMAIN_1"/>
    <property type="match status" value="1"/>
</dbReference>
<dbReference type="CDD" id="cd09394">
    <property type="entry name" value="LIM1_Rga"/>
    <property type="match status" value="1"/>
</dbReference>
<dbReference type="SUPFAM" id="SSF48350">
    <property type="entry name" value="GTPase activation domain, GAP"/>
    <property type="match status" value="1"/>
</dbReference>
<keyword evidence="4" id="KW-0440">LIM domain</keyword>
<dbReference type="Pfam" id="PF00620">
    <property type="entry name" value="RhoGAP"/>
    <property type="match status" value="1"/>
</dbReference>
<dbReference type="AlphaFoldDB" id="A0A1E4S9I5"/>
<feature type="region of interest" description="Disordered" evidence="6">
    <location>
        <begin position="196"/>
        <end position="343"/>
    </location>
</feature>
<feature type="compositionally biased region" description="Polar residues" evidence="6">
    <location>
        <begin position="456"/>
        <end position="469"/>
    </location>
</feature>
<dbReference type="InterPro" id="IPR001781">
    <property type="entry name" value="Znf_LIM"/>
</dbReference>
<name>A0A1E4S9I5_CYBJN</name>
<evidence type="ECO:0000256" key="1">
    <source>
        <dbReference type="ARBA" id="ARBA00022468"/>
    </source>
</evidence>
<dbReference type="PANTHER" id="PTHR23176:SF129">
    <property type="entry name" value="RHO GTPASE ACTIVATING PROTEIN AT 16F, ISOFORM E-RELATED"/>
    <property type="match status" value="1"/>
</dbReference>
<dbReference type="EMBL" id="KV453925">
    <property type="protein sequence ID" value="ODV76161.1"/>
    <property type="molecule type" value="Genomic_DNA"/>
</dbReference>
<protein>
    <submittedName>
        <fullName evidence="9">RhoGAP-domain-containing protein</fullName>
    </submittedName>
</protein>
<feature type="compositionally biased region" description="Polar residues" evidence="6">
    <location>
        <begin position="419"/>
        <end position="430"/>
    </location>
</feature>
<feature type="compositionally biased region" description="Basic and acidic residues" evidence="6">
    <location>
        <begin position="250"/>
        <end position="259"/>
    </location>
</feature>
<dbReference type="CDD" id="cd09395">
    <property type="entry name" value="LIM2_Rga"/>
    <property type="match status" value="1"/>
</dbReference>
<feature type="compositionally biased region" description="Acidic residues" evidence="6">
    <location>
        <begin position="326"/>
        <end position="338"/>
    </location>
</feature>
<dbReference type="Gene3D" id="2.10.110.10">
    <property type="entry name" value="Cysteine Rich Protein"/>
    <property type="match status" value="2"/>
</dbReference>
<dbReference type="CDD" id="cd00159">
    <property type="entry name" value="RhoGAP"/>
    <property type="match status" value="1"/>
</dbReference>
<sequence length="959" mass="106276">MAEALEESSFIDDDSETHLCRRCNLPISEGHAYELGGDRWHMYCFSCSKCTKLLGTSSNFLVLGTGDLICSDCSYACNACGKKIDDLAILTGDQAYCSTCFCCRNCKKRIEDLKYARTSKGLFCMSCHEKLLERKRQHEHEKKKRNSQKNATNRTSTMDKSLPEVPLACEPLNYSSPGSTLSVSGEAKLDDLTFGTTDTLDIPMRSPARTPKSADKKADMMLDDPVSFSPTKALNNVSPRAHPTDAFSKPNDEKLDYMKTRTPRGARPSSPMRQVENSDNRHAHVVESLSSSSSTNILSSYTKKENTASPARKSPPPKVAAPSLPPDDDFIDMDDSDNDIITPDYLKETRGFGSTMKHSDSIPTGLNIQGLQSFDEDFNHTLTTTTVAKERKDSFPTDPLEGTSADPKQFMSPGPLKKTAQTNLTNATEPSSSLSRSLSLRSPKNFLSFRKHKKTPSQNSLESYKISSPMIDNTNTGPFNEAHEDTTIESLTMTPKTNKHSPYQGAALFTTPPVPTTHHHHHHHSHTNRKLSTHSRSRSDINTGDDVISSELELRSLRTEISNLKMAKSSLLAEISQLSSQRDTLNLEILQLHTKFEELKIIGQSSKSSLEDVSEIPASGTSSTYSGSQAQLAATVSASNSSTTVPLITTNDSSVQMMEDGKQPRSKARFWKRGNFFSKSELLSSSVSSNSINQMGNDSNKNGNPQISAPIMRKEETDELGGNDNKKLLNTKGIAVEQVQLLKHSGTHGLIMSDLFSSSLEARAQYENRPIPLIVTRLINEIEKRGLDSEGIYRKNGASSQTNAIIKAFNNLYQAETSSELENSLQVGDVNAISSALKRYLYFHLPEPVITTHEYETFISINRIPSDQDKLSALAKVVLSLPKTNELTLVAMLRHLKRVESMSTVNKMTYHNLAVVFAPTFTRTSDGEKELLDMAQRNNVTEFLLMRQDEILQLVDEQY</sequence>
<dbReference type="GO" id="GO:0046872">
    <property type="term" value="F:metal ion binding"/>
    <property type="evidence" value="ECO:0007669"/>
    <property type="project" value="UniProtKB-KW"/>
</dbReference>
<dbReference type="InterPro" id="IPR008936">
    <property type="entry name" value="Rho_GTPase_activation_prot"/>
</dbReference>
<dbReference type="GO" id="GO:0005933">
    <property type="term" value="C:cellular bud"/>
    <property type="evidence" value="ECO:0007669"/>
    <property type="project" value="UniProtKB-ARBA"/>
</dbReference>
<evidence type="ECO:0000313" key="9">
    <source>
        <dbReference type="EMBL" id="ODV76161.1"/>
    </source>
</evidence>
<dbReference type="GeneID" id="30988462"/>
<feature type="compositionally biased region" description="Basic and acidic residues" evidence="6">
    <location>
        <begin position="276"/>
        <end position="285"/>
    </location>
</feature>
<feature type="region of interest" description="Disordered" evidence="6">
    <location>
        <begin position="494"/>
        <end position="544"/>
    </location>
</feature>
<keyword evidence="5" id="KW-0175">Coiled coil</keyword>
<dbReference type="GO" id="GO:0007010">
    <property type="term" value="P:cytoskeleton organization"/>
    <property type="evidence" value="ECO:0007669"/>
    <property type="project" value="UniProtKB-ARBA"/>
</dbReference>
<dbReference type="PROSITE" id="PS50238">
    <property type="entry name" value="RHOGAP"/>
    <property type="match status" value="1"/>
</dbReference>
<organism evidence="9 10">
    <name type="scientific">Cyberlindnera jadinii (strain ATCC 18201 / CBS 1600 / BCRC 20928 / JCM 3617 / NBRC 0987 / NRRL Y-1542)</name>
    <name type="common">Torula yeast</name>
    <name type="synonym">Candida utilis</name>
    <dbReference type="NCBI Taxonomy" id="983966"/>
    <lineage>
        <taxon>Eukaryota</taxon>
        <taxon>Fungi</taxon>
        <taxon>Dikarya</taxon>
        <taxon>Ascomycota</taxon>
        <taxon>Saccharomycotina</taxon>
        <taxon>Saccharomycetes</taxon>
        <taxon>Phaffomycetales</taxon>
        <taxon>Phaffomycetaceae</taxon>
        <taxon>Cyberlindnera</taxon>
    </lineage>
</organism>
<dbReference type="OMA" id="RYAKTKR"/>